<reference evidence="2 3" key="1">
    <citation type="journal article" date="2024" name="Commun. Biol.">
        <title>Comparative genomic analysis of thermophilic fungi reveals convergent evolutionary adaptations and gene losses.</title>
        <authorList>
            <person name="Steindorff A.S."/>
            <person name="Aguilar-Pontes M.V."/>
            <person name="Robinson A.J."/>
            <person name="Andreopoulos B."/>
            <person name="LaButti K."/>
            <person name="Kuo A."/>
            <person name="Mondo S."/>
            <person name="Riley R."/>
            <person name="Otillar R."/>
            <person name="Haridas S."/>
            <person name="Lipzen A."/>
            <person name="Grimwood J."/>
            <person name="Schmutz J."/>
            <person name="Clum A."/>
            <person name="Reid I.D."/>
            <person name="Moisan M.C."/>
            <person name="Butler G."/>
            <person name="Nguyen T.T.M."/>
            <person name="Dewar K."/>
            <person name="Conant G."/>
            <person name="Drula E."/>
            <person name="Henrissat B."/>
            <person name="Hansel C."/>
            <person name="Singer S."/>
            <person name="Hutchinson M.I."/>
            <person name="de Vries R.P."/>
            <person name="Natvig D.O."/>
            <person name="Powell A.J."/>
            <person name="Tsang A."/>
            <person name="Grigoriev I.V."/>
        </authorList>
    </citation>
    <scope>NUCLEOTIDE SEQUENCE [LARGE SCALE GENOMIC DNA]</scope>
    <source>
        <strain evidence="2 3">ATCC 24622</strain>
    </source>
</reference>
<evidence type="ECO:0000313" key="3">
    <source>
        <dbReference type="Proteomes" id="UP001586593"/>
    </source>
</evidence>
<feature type="region of interest" description="Disordered" evidence="1">
    <location>
        <begin position="1"/>
        <end position="197"/>
    </location>
</feature>
<evidence type="ECO:0000256" key="1">
    <source>
        <dbReference type="SAM" id="MobiDB-lite"/>
    </source>
</evidence>
<feature type="compositionally biased region" description="Pro residues" evidence="1">
    <location>
        <begin position="94"/>
        <end position="107"/>
    </location>
</feature>
<keyword evidence="3" id="KW-1185">Reference proteome</keyword>
<dbReference type="EMBL" id="JAZHXJ010002345">
    <property type="protein sequence ID" value="KAL1839376.1"/>
    <property type="molecule type" value="Genomic_DNA"/>
</dbReference>
<dbReference type="Proteomes" id="UP001586593">
    <property type="component" value="Unassembled WGS sequence"/>
</dbReference>
<feature type="compositionally biased region" description="Polar residues" evidence="1">
    <location>
        <begin position="166"/>
        <end position="178"/>
    </location>
</feature>
<accession>A0ABR3VCB2</accession>
<evidence type="ECO:0000313" key="2">
    <source>
        <dbReference type="EMBL" id="KAL1839376.1"/>
    </source>
</evidence>
<feature type="compositionally biased region" description="Polar residues" evidence="1">
    <location>
        <begin position="32"/>
        <end position="52"/>
    </location>
</feature>
<name>A0ABR3VCB2_9PEZI</name>
<comment type="caution">
    <text evidence="2">The sequence shown here is derived from an EMBL/GenBank/DDBJ whole genome shotgun (WGS) entry which is preliminary data.</text>
</comment>
<protein>
    <submittedName>
        <fullName evidence="2">Uncharacterized protein</fullName>
    </submittedName>
</protein>
<gene>
    <name evidence="2" type="ORF">VTK73DRAFT_4055</name>
</gene>
<feature type="compositionally biased region" description="Low complexity" evidence="1">
    <location>
        <begin position="119"/>
        <end position="134"/>
    </location>
</feature>
<proteinExistence type="predicted"/>
<organism evidence="2 3">
    <name type="scientific">Phialemonium thermophilum</name>
    <dbReference type="NCBI Taxonomy" id="223376"/>
    <lineage>
        <taxon>Eukaryota</taxon>
        <taxon>Fungi</taxon>
        <taxon>Dikarya</taxon>
        <taxon>Ascomycota</taxon>
        <taxon>Pezizomycotina</taxon>
        <taxon>Sordariomycetes</taxon>
        <taxon>Sordariomycetidae</taxon>
        <taxon>Cephalothecales</taxon>
        <taxon>Cephalothecaceae</taxon>
        <taxon>Phialemonium</taxon>
    </lineage>
</organism>
<sequence>MPPIPIHTQSPINPAKASGVTPQTREAAPDETSGSVPATTTTAGAASENQAQPAYPPARPGAVPSLPVPTATAGVARHDPSLQPTPTRSVEQQGPPPPQPGAVPVPPGHRHAGAPPPTATGAPSGPPSASFTASQLDIPAPAVPYAQRGTASAAAPNTEHPGGYRQNANASEFSSQQRAAHDMFPGPGGGVDGDEDEAGVWDSAKKWAQTAGEKLSAAESEVWRRINK</sequence>